<dbReference type="GeneID" id="67180800"/>
<dbReference type="STRING" id="550540.Fbal_0556"/>
<evidence type="ECO:0000256" key="1">
    <source>
        <dbReference type="ARBA" id="ARBA00004651"/>
    </source>
</evidence>
<comment type="subcellular location">
    <subcellularLocation>
        <location evidence="1">Cell membrane</location>
        <topology evidence="1">Multi-pass membrane protein</topology>
    </subcellularLocation>
</comment>
<dbReference type="Pfam" id="PF03994">
    <property type="entry name" value="DUF350"/>
    <property type="match status" value="2"/>
</dbReference>
<name>E1SQF8_FERBD</name>
<dbReference type="RefSeq" id="WP_013344076.1">
    <property type="nucleotide sequence ID" value="NC_014541.1"/>
</dbReference>
<evidence type="ECO:0000256" key="7">
    <source>
        <dbReference type="SAM" id="Phobius"/>
    </source>
</evidence>
<keyword evidence="3" id="KW-1003">Cell membrane</keyword>
<dbReference type="AlphaFoldDB" id="E1SQF8"/>
<evidence type="ECO:0000313" key="8">
    <source>
        <dbReference type="EMBL" id="ADN74770.1"/>
    </source>
</evidence>
<evidence type="ECO:0000256" key="4">
    <source>
        <dbReference type="ARBA" id="ARBA00022692"/>
    </source>
</evidence>
<evidence type="ECO:0000256" key="2">
    <source>
        <dbReference type="ARBA" id="ARBA00005779"/>
    </source>
</evidence>
<feature type="transmembrane region" description="Helical" evidence="7">
    <location>
        <begin position="157"/>
        <end position="179"/>
    </location>
</feature>
<dbReference type="GO" id="GO:0005886">
    <property type="term" value="C:plasma membrane"/>
    <property type="evidence" value="ECO:0007669"/>
    <property type="project" value="UniProtKB-SubCell"/>
</dbReference>
<dbReference type="OrthoDB" id="6397734at2"/>
<dbReference type="eggNOG" id="ENOG502Z8FY">
    <property type="taxonomic scope" value="Bacteria"/>
</dbReference>
<reference evidence="8 9" key="1">
    <citation type="journal article" date="2010" name="Stand. Genomic Sci.">
        <title>Complete genome sequence of Ferrimonas balearica type strain (PAT).</title>
        <authorList>
            <person name="Nolan M."/>
            <person name="Sikorski J."/>
            <person name="Davenport K."/>
            <person name="Lucas S."/>
            <person name="Glavina Del Rio T."/>
            <person name="Tice H."/>
            <person name="Cheng J."/>
            <person name="Goodwin L."/>
            <person name="Pitluck S."/>
            <person name="Liolios K."/>
            <person name="Ivanova N."/>
            <person name="Mavromatis K."/>
            <person name="Ovchinnikova G."/>
            <person name="Pati A."/>
            <person name="Chen A."/>
            <person name="Palaniappan K."/>
            <person name="Land M."/>
            <person name="Hauser L."/>
            <person name="Chang Y."/>
            <person name="Jeffries C."/>
            <person name="Tapia R."/>
            <person name="Brettin T."/>
            <person name="Detter J."/>
            <person name="Han C."/>
            <person name="Yasawong M."/>
            <person name="Rohde M."/>
            <person name="Tindall B."/>
            <person name="Goker M."/>
            <person name="Woyke T."/>
            <person name="Bristow J."/>
            <person name="Eisen J."/>
            <person name="Markowitz V."/>
            <person name="Hugenholtz P."/>
            <person name="Kyrpides N."/>
            <person name="Klenk H."/>
            <person name="Lapidus A."/>
        </authorList>
    </citation>
    <scope>NUCLEOTIDE SEQUENCE [LARGE SCALE GENOMIC DNA]</scope>
    <source>
        <strain evidence="9">DSM 9799 / CCM 4581 / KCTC 23876 / PAT</strain>
    </source>
</reference>
<evidence type="ECO:0008006" key="10">
    <source>
        <dbReference type="Google" id="ProtNLM"/>
    </source>
</evidence>
<dbReference type="Proteomes" id="UP000006683">
    <property type="component" value="Chromosome"/>
</dbReference>
<dbReference type="PANTHER" id="PTHR40043:SF1">
    <property type="entry name" value="UPF0719 INNER MEMBRANE PROTEIN YJFL"/>
    <property type="match status" value="1"/>
</dbReference>
<organism evidence="8 9">
    <name type="scientific">Ferrimonas balearica (strain DSM 9799 / CCM 4581 / KCTC 23876 / PAT)</name>
    <dbReference type="NCBI Taxonomy" id="550540"/>
    <lineage>
        <taxon>Bacteria</taxon>
        <taxon>Pseudomonadati</taxon>
        <taxon>Pseudomonadota</taxon>
        <taxon>Gammaproteobacteria</taxon>
        <taxon>Alteromonadales</taxon>
        <taxon>Ferrimonadaceae</taxon>
        <taxon>Ferrimonas</taxon>
    </lineage>
</organism>
<proteinExistence type="inferred from homology"/>
<dbReference type="InterPro" id="IPR007140">
    <property type="entry name" value="DUF350"/>
</dbReference>
<dbReference type="KEGG" id="fbl:Fbal_0556"/>
<gene>
    <name evidence="8" type="ordered locus">Fbal_0556</name>
</gene>
<feature type="transmembrane region" description="Helical" evidence="7">
    <location>
        <begin position="243"/>
        <end position="264"/>
    </location>
</feature>
<comment type="similarity">
    <text evidence="2">Belongs to the UPF0719 family.</text>
</comment>
<feature type="transmembrane region" description="Helical" evidence="7">
    <location>
        <begin position="213"/>
        <end position="231"/>
    </location>
</feature>
<feature type="transmembrane region" description="Helical" evidence="7">
    <location>
        <begin position="20"/>
        <end position="37"/>
    </location>
</feature>
<dbReference type="EMBL" id="CP002209">
    <property type="protein sequence ID" value="ADN74770.1"/>
    <property type="molecule type" value="Genomic_DNA"/>
</dbReference>
<dbReference type="HOGENOM" id="CLU_080987_0_0_6"/>
<sequence length="304" mass="32790">MNMASALTEFERLAGESLPLLAVELALILVLFVIARYTHGWWSGVSTREELAERDNIAFGISLAGGMTGLCLVLSGVFHLPGPESMGWKAAWIGAMGLATLALIRLGRWWYDKLALHQVDKQGLILEGNIAMAMVDAAIAIATATVLLANLRWLGEISLAALFLLCLDYFIALTLLVVITRILEHRFKRINQGGSLQRALAQDHRAVALRHSAYLLACGKIIATAGALNPYNPATPMLNVGGWLMWSTIGLALLLALSSGLRYVVLAQIKVSREVELQNNSGIAILDGALVYASALLLANLIQP</sequence>
<evidence type="ECO:0000256" key="3">
    <source>
        <dbReference type="ARBA" id="ARBA00022475"/>
    </source>
</evidence>
<feature type="transmembrane region" description="Helical" evidence="7">
    <location>
        <begin position="90"/>
        <end position="111"/>
    </location>
</feature>
<evidence type="ECO:0000256" key="5">
    <source>
        <dbReference type="ARBA" id="ARBA00022989"/>
    </source>
</evidence>
<feature type="transmembrane region" description="Helical" evidence="7">
    <location>
        <begin position="131"/>
        <end position="151"/>
    </location>
</feature>
<keyword evidence="6 7" id="KW-0472">Membrane</keyword>
<accession>E1SQF8</accession>
<dbReference type="PANTHER" id="PTHR40043">
    <property type="entry name" value="UPF0719 INNER MEMBRANE PROTEIN YJFL"/>
    <property type="match status" value="1"/>
</dbReference>
<keyword evidence="5 7" id="KW-1133">Transmembrane helix</keyword>
<keyword evidence="9" id="KW-1185">Reference proteome</keyword>
<evidence type="ECO:0000256" key="6">
    <source>
        <dbReference type="ARBA" id="ARBA00023136"/>
    </source>
</evidence>
<protein>
    <recommendedName>
        <fullName evidence="10">DUF350 domain-containing protein</fullName>
    </recommendedName>
</protein>
<evidence type="ECO:0000313" key="9">
    <source>
        <dbReference type="Proteomes" id="UP000006683"/>
    </source>
</evidence>
<feature type="transmembrane region" description="Helical" evidence="7">
    <location>
        <begin position="57"/>
        <end position="78"/>
    </location>
</feature>
<keyword evidence="4 7" id="KW-0812">Transmembrane</keyword>